<dbReference type="Proteomes" id="UP001497482">
    <property type="component" value="Chromosome 18"/>
</dbReference>
<dbReference type="InterPro" id="IPR042235">
    <property type="entry name" value="ZP-C_dom"/>
</dbReference>
<keyword evidence="8" id="KW-0325">Glycoprotein</keyword>
<evidence type="ECO:0000313" key="13">
    <source>
        <dbReference type="Proteomes" id="UP001497482"/>
    </source>
</evidence>
<dbReference type="Pfam" id="PF26060">
    <property type="entry name" value="TGFBR3_N"/>
    <property type="match status" value="2"/>
</dbReference>
<feature type="domain" description="TGFBR3/Endoglin-like N-terminal" evidence="11">
    <location>
        <begin position="52"/>
        <end position="208"/>
    </location>
</feature>
<keyword evidence="7" id="KW-1015">Disulfide bond</keyword>
<evidence type="ECO:0000259" key="11">
    <source>
        <dbReference type="Pfam" id="PF26060"/>
    </source>
</evidence>
<keyword evidence="2" id="KW-1003">Cell membrane</keyword>
<protein>
    <recommendedName>
        <fullName evidence="11">TGFBR3/Endoglin-like N-terminal domain-containing protein</fullName>
    </recommendedName>
</protein>
<proteinExistence type="predicted"/>
<dbReference type="GO" id="GO:0017015">
    <property type="term" value="P:regulation of transforming growth factor beta receptor signaling pathway"/>
    <property type="evidence" value="ECO:0007669"/>
    <property type="project" value="TreeGrafter"/>
</dbReference>
<feature type="signal peptide" evidence="10">
    <location>
        <begin position="1"/>
        <end position="32"/>
    </location>
</feature>
<dbReference type="GO" id="GO:0007179">
    <property type="term" value="P:transforming growth factor beta receptor signaling pathway"/>
    <property type="evidence" value="ECO:0007669"/>
    <property type="project" value="TreeGrafter"/>
</dbReference>
<feature type="transmembrane region" description="Helical" evidence="9">
    <location>
        <begin position="752"/>
        <end position="772"/>
    </location>
</feature>
<keyword evidence="13" id="KW-1185">Reference proteome</keyword>
<dbReference type="GO" id="GO:0050431">
    <property type="term" value="F:transforming growth factor beta binding"/>
    <property type="evidence" value="ECO:0007669"/>
    <property type="project" value="TreeGrafter"/>
</dbReference>
<dbReference type="PANTHER" id="PTHR14002">
    <property type="entry name" value="ENDOGLIN/TGF-BETA RECEPTOR TYPE III"/>
    <property type="match status" value="1"/>
</dbReference>
<dbReference type="GO" id="GO:0005114">
    <property type="term" value="F:type II transforming growth factor beta receptor binding"/>
    <property type="evidence" value="ECO:0007669"/>
    <property type="project" value="TreeGrafter"/>
</dbReference>
<dbReference type="GO" id="GO:0005539">
    <property type="term" value="F:glycosaminoglycan binding"/>
    <property type="evidence" value="ECO:0007669"/>
    <property type="project" value="TreeGrafter"/>
</dbReference>
<dbReference type="EMBL" id="OZ035840">
    <property type="protein sequence ID" value="CAL1588560.1"/>
    <property type="molecule type" value="Genomic_DNA"/>
</dbReference>
<evidence type="ECO:0000256" key="2">
    <source>
        <dbReference type="ARBA" id="ARBA00022475"/>
    </source>
</evidence>
<dbReference type="Gene3D" id="2.60.40.4100">
    <property type="entry name" value="Zona pellucida, ZP-C domain"/>
    <property type="match status" value="1"/>
</dbReference>
<name>A0AAV2KF41_KNICA</name>
<comment type="subcellular location">
    <subcellularLocation>
        <location evidence="1">Cell membrane</location>
        <topology evidence="1">Single-pass type I membrane protein</topology>
    </subcellularLocation>
</comment>
<evidence type="ECO:0000256" key="7">
    <source>
        <dbReference type="ARBA" id="ARBA00023157"/>
    </source>
</evidence>
<organism evidence="12 13">
    <name type="scientific">Knipowitschia caucasica</name>
    <name type="common">Caucasian dwarf goby</name>
    <name type="synonym">Pomatoschistus caucasicus</name>
    <dbReference type="NCBI Taxonomy" id="637954"/>
    <lineage>
        <taxon>Eukaryota</taxon>
        <taxon>Metazoa</taxon>
        <taxon>Chordata</taxon>
        <taxon>Craniata</taxon>
        <taxon>Vertebrata</taxon>
        <taxon>Euteleostomi</taxon>
        <taxon>Actinopterygii</taxon>
        <taxon>Neopterygii</taxon>
        <taxon>Teleostei</taxon>
        <taxon>Neoteleostei</taxon>
        <taxon>Acanthomorphata</taxon>
        <taxon>Gobiaria</taxon>
        <taxon>Gobiiformes</taxon>
        <taxon>Gobioidei</taxon>
        <taxon>Gobiidae</taxon>
        <taxon>Gobiinae</taxon>
        <taxon>Knipowitschia</taxon>
    </lineage>
</organism>
<evidence type="ECO:0000256" key="8">
    <source>
        <dbReference type="ARBA" id="ARBA00023180"/>
    </source>
</evidence>
<evidence type="ECO:0000256" key="1">
    <source>
        <dbReference type="ARBA" id="ARBA00004251"/>
    </source>
</evidence>
<dbReference type="GO" id="GO:0016477">
    <property type="term" value="P:cell migration"/>
    <property type="evidence" value="ECO:0007669"/>
    <property type="project" value="TreeGrafter"/>
</dbReference>
<dbReference type="GO" id="GO:0005024">
    <property type="term" value="F:transforming growth factor beta receptor activity"/>
    <property type="evidence" value="ECO:0007669"/>
    <property type="project" value="TreeGrafter"/>
</dbReference>
<dbReference type="PANTHER" id="PTHR14002:SF56">
    <property type="entry name" value="TRANSFORMING GROWTH FACTOR BETA RECEPTOR TYPE 3-LIKE ISOFORM X1"/>
    <property type="match status" value="1"/>
</dbReference>
<sequence length="812" mass="88022">MIQSHCEQSSPTRSLCVFGWILLALLTRETTAQCAVGPAPGSHPVRGLLERYEAGPGCSARESGPKETHVIAVGRASHSTENKVAVLLTPLASGPLRIIQLLLSSKQPVIWCLEGGALLPSVTVMVQMSSHSSMRAGSVEVQLQKMPSLPFRPRALHRWALRRHGNITSMIHSAHSNHVYIKLGQDLNQSFSCHLVSAFLSNKYMISDVQPQEVQSCSLTPAPPHSPEVHIIKLHSAGSGLCGSLQVEVVVSLIPSVQSRSHNIVLIISSSVPVNWAIVAKGIQGRVDIYSSNSVSAPSPSELNLSVSSRVHMELASVSDLLVWAKDKGFPSVTSYTEADLANRFRVHLTRPGTEGAAQGRWATWLEEHWPRQRLSDSDAGDGNSFTVSCDDGQLRVAVDQSILQRFSVPYAAVTFRDLTCQAQSNGSHFLLVFPVISCQTEGDLLGHSGGVQYNNTFSCLAPSPILTSNGDVEDESPPLVMAPWPPQGSTSEEQMEWPSPRHRPGPVLAMRLFMSDTFEETRIGPCVITAEHRVYAEVGGWKPLVLCGPQISVKGASADLIEVKSCIISPLSDPKKSPFWSVIWDSCSSDDSLKLHPIIKLDNNSTEVEHKKKEIVKSQGDVEGTEKSGPTVDEQRLRFSFIMRAQYNESMQFLHCSLLLCSSHVTRGASRAEPLGCAAGTPIPPLGSTATTHQCEIRNLSRPMVVTRPISSLVSKQVAPPAGQRFKRLCVSPSTTPGAEDISSMMQVGPLLAIVFTAFVMGTCLMGGLWFSGDQRASHRQCTQKPQSPESILTLHPVQYVCVTGSSSVCD</sequence>
<evidence type="ECO:0000256" key="3">
    <source>
        <dbReference type="ARBA" id="ARBA00022692"/>
    </source>
</evidence>
<keyword evidence="3 9" id="KW-0812">Transmembrane</keyword>
<accession>A0AAV2KF41</accession>
<keyword evidence="5 9" id="KW-1133">Transmembrane helix</keyword>
<evidence type="ECO:0000256" key="6">
    <source>
        <dbReference type="ARBA" id="ARBA00023136"/>
    </source>
</evidence>
<evidence type="ECO:0000256" key="10">
    <source>
        <dbReference type="SAM" id="SignalP"/>
    </source>
</evidence>
<evidence type="ECO:0000256" key="9">
    <source>
        <dbReference type="SAM" id="Phobius"/>
    </source>
</evidence>
<evidence type="ECO:0000256" key="5">
    <source>
        <dbReference type="ARBA" id="ARBA00022989"/>
    </source>
</evidence>
<dbReference type="GO" id="GO:0001837">
    <property type="term" value="P:epithelial to mesenchymal transition"/>
    <property type="evidence" value="ECO:0007669"/>
    <property type="project" value="TreeGrafter"/>
</dbReference>
<keyword evidence="6 9" id="KW-0472">Membrane</keyword>
<evidence type="ECO:0000256" key="4">
    <source>
        <dbReference type="ARBA" id="ARBA00022729"/>
    </source>
</evidence>
<feature type="domain" description="TGFBR3/Endoglin-like N-terminal" evidence="11">
    <location>
        <begin position="226"/>
        <end position="350"/>
    </location>
</feature>
<reference evidence="12 13" key="1">
    <citation type="submission" date="2024-04" db="EMBL/GenBank/DDBJ databases">
        <authorList>
            <person name="Waldvogel A.-M."/>
            <person name="Schoenle A."/>
        </authorList>
    </citation>
    <scope>NUCLEOTIDE SEQUENCE [LARGE SCALE GENOMIC DNA]</scope>
</reference>
<dbReference type="AlphaFoldDB" id="A0AAV2KF41"/>
<keyword evidence="4 10" id="KW-0732">Signal</keyword>
<gene>
    <name evidence="12" type="ORF">KC01_LOCUS18341</name>
</gene>
<evidence type="ECO:0000313" key="12">
    <source>
        <dbReference type="EMBL" id="CAL1588560.1"/>
    </source>
</evidence>
<feature type="chain" id="PRO_5043864384" description="TGFBR3/Endoglin-like N-terminal domain-containing protein" evidence="10">
    <location>
        <begin position="33"/>
        <end position="812"/>
    </location>
</feature>
<dbReference type="InterPro" id="IPR058899">
    <property type="entry name" value="TGFBR3/Endoglin-like_N"/>
</dbReference>